<dbReference type="InterPro" id="IPR014757">
    <property type="entry name" value="Tscrpt_reg_IclR_C"/>
</dbReference>
<dbReference type="GO" id="GO:0003677">
    <property type="term" value="F:DNA binding"/>
    <property type="evidence" value="ECO:0007669"/>
    <property type="project" value="UniProtKB-KW"/>
</dbReference>
<reference evidence="9" key="1">
    <citation type="submission" date="2016-10" db="EMBL/GenBank/DDBJ databases">
        <authorList>
            <person name="de Groot N.N."/>
        </authorList>
    </citation>
    <scope>NUCLEOTIDE SEQUENCE [LARGE SCALE GENOMIC DNA]</scope>
    <source>
        <strain evidence="9">DSM25559</strain>
    </source>
</reference>
<dbReference type="Gene3D" id="3.30.450.40">
    <property type="match status" value="1"/>
</dbReference>
<dbReference type="PANTHER" id="PTHR30136">
    <property type="entry name" value="HELIX-TURN-HELIX TRANSCRIPTIONAL REGULATOR, ICLR FAMILY"/>
    <property type="match status" value="1"/>
</dbReference>
<dbReference type="EMBL" id="JAVRAD010000007">
    <property type="protein sequence ID" value="MDX8330930.1"/>
    <property type="molecule type" value="Genomic_DNA"/>
</dbReference>
<gene>
    <name evidence="9" type="primary">iclR_2</name>
    <name evidence="8" type="ORF">CPJ18_05875</name>
    <name evidence="9" type="ORF">DSM25559_3890</name>
    <name evidence="6" type="ORF">RMR22_19855</name>
    <name evidence="7" type="ORF">RMS29_17020</name>
</gene>
<keyword evidence="12" id="KW-1185">Reference proteome</keyword>
<dbReference type="Pfam" id="PF09339">
    <property type="entry name" value="HTH_IclR"/>
    <property type="match status" value="1"/>
</dbReference>
<dbReference type="Proteomes" id="UP000237447">
    <property type="component" value="Unassembled WGS sequence"/>
</dbReference>
<keyword evidence="1" id="KW-0805">Transcription regulation</keyword>
<accession>A0A1R3TYG0</accession>
<dbReference type="SMART" id="SM00346">
    <property type="entry name" value="HTH_ICLR"/>
    <property type="match status" value="1"/>
</dbReference>
<organism evidence="9 10">
    <name type="scientific">Agrobacterium rosae</name>
    <dbReference type="NCBI Taxonomy" id="1972867"/>
    <lineage>
        <taxon>Bacteria</taxon>
        <taxon>Pseudomonadati</taxon>
        <taxon>Pseudomonadota</taxon>
        <taxon>Alphaproteobacteria</taxon>
        <taxon>Hyphomicrobiales</taxon>
        <taxon>Rhizobiaceae</taxon>
        <taxon>Rhizobium/Agrobacterium group</taxon>
        <taxon>Agrobacterium</taxon>
    </lineage>
</organism>
<keyword evidence="3" id="KW-0804">Transcription</keyword>
<name>A0A1R3TYG0_9HYPH</name>
<dbReference type="EMBL" id="FMUE01000011">
    <property type="protein sequence ID" value="SCX32292.1"/>
    <property type="molecule type" value="Genomic_DNA"/>
</dbReference>
<dbReference type="GO" id="GO:0003700">
    <property type="term" value="F:DNA-binding transcription factor activity"/>
    <property type="evidence" value="ECO:0007669"/>
    <property type="project" value="TreeGrafter"/>
</dbReference>
<proteinExistence type="predicted"/>
<keyword evidence="2" id="KW-0238">DNA-binding</keyword>
<dbReference type="Proteomes" id="UP001277561">
    <property type="component" value="Unassembled WGS sequence"/>
</dbReference>
<dbReference type="InterPro" id="IPR036388">
    <property type="entry name" value="WH-like_DNA-bd_sf"/>
</dbReference>
<dbReference type="PROSITE" id="PS51078">
    <property type="entry name" value="ICLR_ED"/>
    <property type="match status" value="1"/>
</dbReference>
<evidence type="ECO:0000313" key="11">
    <source>
        <dbReference type="Proteomes" id="UP000237447"/>
    </source>
</evidence>
<dbReference type="AlphaFoldDB" id="A0A1R3TYG0"/>
<dbReference type="InterPro" id="IPR029016">
    <property type="entry name" value="GAF-like_dom_sf"/>
</dbReference>
<evidence type="ECO:0000259" key="5">
    <source>
        <dbReference type="PROSITE" id="PS51078"/>
    </source>
</evidence>
<feature type="domain" description="HTH iclR-type" evidence="4">
    <location>
        <begin position="5"/>
        <end position="66"/>
    </location>
</feature>
<protein>
    <submittedName>
        <fullName evidence="9">Acetate operon repressor</fullName>
    </submittedName>
    <submittedName>
        <fullName evidence="6">IclR family transcriptional regulator</fullName>
    </submittedName>
</protein>
<evidence type="ECO:0000313" key="10">
    <source>
        <dbReference type="Proteomes" id="UP000187891"/>
    </source>
</evidence>
<evidence type="ECO:0000313" key="9">
    <source>
        <dbReference type="EMBL" id="SCX32292.1"/>
    </source>
</evidence>
<accession>A0A2S4EFR1</accession>
<dbReference type="GO" id="GO:0045892">
    <property type="term" value="P:negative regulation of DNA-templated transcription"/>
    <property type="evidence" value="ECO:0007669"/>
    <property type="project" value="TreeGrafter"/>
</dbReference>
<reference evidence="10" key="2">
    <citation type="submission" date="2016-10" db="EMBL/GenBank/DDBJ databases">
        <authorList>
            <person name="Wibberg D."/>
        </authorList>
    </citation>
    <scope>NUCLEOTIDE SEQUENCE [LARGE SCALE GENOMIC DNA]</scope>
</reference>
<dbReference type="PROSITE" id="PS51077">
    <property type="entry name" value="HTH_ICLR"/>
    <property type="match status" value="1"/>
</dbReference>
<dbReference type="RefSeq" id="WP_077107397.1">
    <property type="nucleotide sequence ID" value="NZ_CP192765.1"/>
</dbReference>
<dbReference type="GeneID" id="86878888"/>
<dbReference type="EMBL" id="JAVRAF010000008">
    <property type="protein sequence ID" value="MDX8304515.1"/>
    <property type="molecule type" value="Genomic_DNA"/>
</dbReference>
<dbReference type="STRING" id="1907666.DSM25559_3890"/>
<evidence type="ECO:0000256" key="2">
    <source>
        <dbReference type="ARBA" id="ARBA00023125"/>
    </source>
</evidence>
<dbReference type="Proteomes" id="UP000187891">
    <property type="component" value="Unassembled WGS sequence"/>
</dbReference>
<dbReference type="SUPFAM" id="SSF46785">
    <property type="entry name" value="Winged helix' DNA-binding domain"/>
    <property type="match status" value="1"/>
</dbReference>
<evidence type="ECO:0000313" key="7">
    <source>
        <dbReference type="EMBL" id="MDX8330930.1"/>
    </source>
</evidence>
<reference evidence="6 12" key="4">
    <citation type="journal article" date="2023" name="Phytobiomes J">
        <title>Deciphering the key players within the bacterial microbiota associated with aerial crown gall tumors on rhododendron: Insights into the gallobiome.</title>
        <authorList>
            <person name="Kuzmanovic N."/>
            <person name="Nesme J."/>
            <person name="Wolf J."/>
            <person name="Neumann-Schaal M."/>
            <person name="Petersen J."/>
            <person name="Fernandez-Gnecco G."/>
            <person name="Sproeer C."/>
            <person name="Bunk B."/>
            <person name="Overmann J."/>
            <person name="Sorensen S.J."/>
            <person name="Idczak E."/>
            <person name="Smalla K."/>
        </authorList>
    </citation>
    <scope>NUCLEOTIDE SEQUENCE [LARGE SCALE GENOMIC DNA]</scope>
    <source>
        <strain evidence="6">Rho-11.1</strain>
        <strain evidence="12">rho-14.1</strain>
        <strain evidence="7">Rho-14.1</strain>
    </source>
</reference>
<feature type="domain" description="IclR-ED" evidence="5">
    <location>
        <begin position="67"/>
        <end position="251"/>
    </location>
</feature>
<dbReference type="EMBL" id="NXEJ01000003">
    <property type="protein sequence ID" value="POO52789.1"/>
    <property type="molecule type" value="Genomic_DNA"/>
</dbReference>
<evidence type="ECO:0000313" key="6">
    <source>
        <dbReference type="EMBL" id="MDX8304515.1"/>
    </source>
</evidence>
<evidence type="ECO:0000259" key="4">
    <source>
        <dbReference type="PROSITE" id="PS51077"/>
    </source>
</evidence>
<evidence type="ECO:0000313" key="8">
    <source>
        <dbReference type="EMBL" id="POO52789.1"/>
    </source>
</evidence>
<evidence type="ECO:0000313" key="12">
    <source>
        <dbReference type="Proteomes" id="UP001277561"/>
    </source>
</evidence>
<sequence>MPNSNPTIERMMQIFEVIESTGDAVSQAALVERTGLARSTVYRLLNSLIECDMLREVSAGRFAFGGRLLQLAEKVTPGSDFISRLRFLQPTLDKLALDIGQTCKISVLERGAIMVVAGASARTPHAMSYSIGEYLPLHAGGASKVLMAYLETELRQRLLGSNRPSLTERTIVDMDEFEREMRLVQEREWAEDPGEYSLSVCSYAAPIRGKGAEVIAALSVPFMSGTSEVDRAAILNGTIAGARKLSDEYGRFT</sequence>
<reference evidence="8 11" key="3">
    <citation type="journal article" date="2018" name="Syst. Appl. Microbiol.">
        <title>Agrobacterium rosae sp. nov., isolated from galls on different agricultural crops.</title>
        <authorList>
            <person name="Kuzmanovic N."/>
            <person name="Pulawska J."/>
            <person name="Smalla K."/>
            <person name="Nesme X."/>
        </authorList>
    </citation>
    <scope>NUCLEOTIDE SEQUENCE [LARGE SCALE GENOMIC DNA]</scope>
    <source>
        <strain evidence="8 11">NCPPB 1650</strain>
    </source>
</reference>
<dbReference type="InterPro" id="IPR036390">
    <property type="entry name" value="WH_DNA-bd_sf"/>
</dbReference>
<dbReference type="SUPFAM" id="SSF55781">
    <property type="entry name" value="GAF domain-like"/>
    <property type="match status" value="1"/>
</dbReference>
<dbReference type="Gene3D" id="1.10.10.10">
    <property type="entry name" value="Winged helix-like DNA-binding domain superfamily/Winged helix DNA-binding domain"/>
    <property type="match status" value="1"/>
</dbReference>
<dbReference type="PANTHER" id="PTHR30136:SF24">
    <property type="entry name" value="HTH-TYPE TRANSCRIPTIONAL REPRESSOR ALLR"/>
    <property type="match status" value="1"/>
</dbReference>
<evidence type="ECO:0000256" key="3">
    <source>
        <dbReference type="ARBA" id="ARBA00023163"/>
    </source>
</evidence>
<dbReference type="InterPro" id="IPR050707">
    <property type="entry name" value="HTH_MetabolicPath_Reg"/>
</dbReference>
<evidence type="ECO:0000256" key="1">
    <source>
        <dbReference type="ARBA" id="ARBA00023015"/>
    </source>
</evidence>
<dbReference type="Pfam" id="PF01614">
    <property type="entry name" value="IclR_C"/>
    <property type="match status" value="1"/>
</dbReference>
<dbReference type="InterPro" id="IPR005471">
    <property type="entry name" value="Tscrpt_reg_IclR_N"/>
</dbReference>